<feature type="domain" description="F-box" evidence="1">
    <location>
        <begin position="1"/>
        <end position="45"/>
    </location>
</feature>
<reference evidence="2" key="1">
    <citation type="submission" date="2019-12" db="EMBL/GenBank/DDBJ databases">
        <title>Genome sequencing and annotation of Brassica cretica.</title>
        <authorList>
            <person name="Studholme D.J."/>
            <person name="Sarris P."/>
        </authorList>
    </citation>
    <scope>NUCLEOTIDE SEQUENCE</scope>
    <source>
        <strain evidence="2">PFS-109/04</strain>
        <tissue evidence="2">Leaf</tissue>
    </source>
</reference>
<dbReference type="InterPro" id="IPR006527">
    <property type="entry name" value="F-box-assoc_dom_typ1"/>
</dbReference>
<dbReference type="Pfam" id="PF07734">
    <property type="entry name" value="FBA_1"/>
    <property type="match status" value="1"/>
</dbReference>
<dbReference type="SUPFAM" id="SSF81383">
    <property type="entry name" value="F-box domain"/>
    <property type="match status" value="1"/>
</dbReference>
<dbReference type="Proteomes" id="UP000712600">
    <property type="component" value="Unassembled WGS sequence"/>
</dbReference>
<dbReference type="AlphaFoldDB" id="A0A8S9PNL7"/>
<evidence type="ECO:0000259" key="1">
    <source>
        <dbReference type="PROSITE" id="PS50181"/>
    </source>
</evidence>
<dbReference type="EMBL" id="QGKX02001347">
    <property type="protein sequence ID" value="KAF3522784.1"/>
    <property type="molecule type" value="Genomic_DNA"/>
</dbReference>
<accession>A0A8S9PNL7</accession>
<evidence type="ECO:0000313" key="3">
    <source>
        <dbReference type="Proteomes" id="UP000712600"/>
    </source>
</evidence>
<dbReference type="InterPro" id="IPR036047">
    <property type="entry name" value="F-box-like_dom_sf"/>
</dbReference>
<dbReference type="InterPro" id="IPR050796">
    <property type="entry name" value="SCF_F-box_component"/>
</dbReference>
<proteinExistence type="predicted"/>
<dbReference type="SMART" id="SM00256">
    <property type="entry name" value="FBOX"/>
    <property type="match status" value="1"/>
</dbReference>
<sequence length="562" mass="65168">MTFHLPADLEEEILSRVPATSLMRWRSICRRWNTLFLEDQRFSVKHFRNAPKQPLVLMLTEHRLFFASVDLKFVPPSIEFSDALSLRDYTVSEDAHIHSVSHCDGLLLCTTLDDELVVWNPCSGQTRWINDTDGSLFFPGDSRFTLGYGNINQSCRSYKILMFYHINYDYDHVQDEVFEIYDLNSNSWRVLDARINACNCISKESHGVTLKGNAYWISSDGQEEGDLLSFDFTRERFRRFRFPLTFRRFHYRALSVVREELSVLRWIDSNMEMWVTNNMDITCQSDLSWTKSFTMDFVLNIYTSVLIDEDKKVALCDSPHEQVAFTIGEEDEYYSEIPFERARSRHEHILNYVPSLVQFPQQSIESDDFGKFHRGRGMGHRRRLSNGTWDHDNMYLPEIYDDMMSEEDDEWDWLEIECTDFSNSRRRGSRGRSSVILPLRISKYANEDGFESEGIPLRRQESLTPISLSLHLLSRRRRILFPSVVSLDESVVCLTTSSVSIGPLLPTAVFSLDRSSSLSYVSIGPPSPFRSQSLDEADLPPALPEGVLRFYGSSPRLSHPSD</sequence>
<gene>
    <name evidence="2" type="ORF">F2Q69_00051436</name>
</gene>
<dbReference type="InterPro" id="IPR017451">
    <property type="entry name" value="F-box-assoc_interact_dom"/>
</dbReference>
<evidence type="ECO:0000313" key="2">
    <source>
        <dbReference type="EMBL" id="KAF3522784.1"/>
    </source>
</evidence>
<dbReference type="SUPFAM" id="SSF50965">
    <property type="entry name" value="Galactose oxidase, central domain"/>
    <property type="match status" value="1"/>
</dbReference>
<dbReference type="CDD" id="cd22157">
    <property type="entry name" value="F-box_AtFBW1-like"/>
    <property type="match status" value="1"/>
</dbReference>
<name>A0A8S9PNL7_BRACR</name>
<dbReference type="PANTHER" id="PTHR31672">
    <property type="entry name" value="BNACNNG10540D PROTEIN"/>
    <property type="match status" value="1"/>
</dbReference>
<dbReference type="InterPro" id="IPR001810">
    <property type="entry name" value="F-box_dom"/>
</dbReference>
<organism evidence="2 3">
    <name type="scientific">Brassica cretica</name>
    <name type="common">Mustard</name>
    <dbReference type="NCBI Taxonomy" id="69181"/>
    <lineage>
        <taxon>Eukaryota</taxon>
        <taxon>Viridiplantae</taxon>
        <taxon>Streptophyta</taxon>
        <taxon>Embryophyta</taxon>
        <taxon>Tracheophyta</taxon>
        <taxon>Spermatophyta</taxon>
        <taxon>Magnoliopsida</taxon>
        <taxon>eudicotyledons</taxon>
        <taxon>Gunneridae</taxon>
        <taxon>Pentapetalae</taxon>
        <taxon>rosids</taxon>
        <taxon>malvids</taxon>
        <taxon>Brassicales</taxon>
        <taxon>Brassicaceae</taxon>
        <taxon>Brassiceae</taxon>
        <taxon>Brassica</taxon>
    </lineage>
</organism>
<protein>
    <recommendedName>
        <fullName evidence="1">F-box domain-containing protein</fullName>
    </recommendedName>
</protein>
<dbReference type="PROSITE" id="PS50181">
    <property type="entry name" value="FBOX"/>
    <property type="match status" value="1"/>
</dbReference>
<dbReference type="Pfam" id="PF00646">
    <property type="entry name" value="F-box"/>
    <property type="match status" value="1"/>
</dbReference>
<comment type="caution">
    <text evidence="2">The sequence shown here is derived from an EMBL/GenBank/DDBJ whole genome shotgun (WGS) entry which is preliminary data.</text>
</comment>
<dbReference type="Gene3D" id="1.20.1280.50">
    <property type="match status" value="1"/>
</dbReference>
<dbReference type="PANTHER" id="PTHR31672:SF13">
    <property type="entry name" value="F-BOX PROTEIN CPR30-LIKE"/>
    <property type="match status" value="1"/>
</dbReference>
<dbReference type="NCBIfam" id="TIGR01640">
    <property type="entry name" value="F_box_assoc_1"/>
    <property type="match status" value="1"/>
</dbReference>
<dbReference type="InterPro" id="IPR011043">
    <property type="entry name" value="Gal_Oxase/kelch_b-propeller"/>
</dbReference>